<keyword evidence="2" id="KW-0067">ATP-binding</keyword>
<dbReference type="InterPro" id="IPR036961">
    <property type="entry name" value="Kinesin_motor_dom_sf"/>
</dbReference>
<evidence type="ECO:0000256" key="5">
    <source>
        <dbReference type="ARBA" id="ARBA00023203"/>
    </source>
</evidence>
<feature type="region of interest" description="Disordered" evidence="7">
    <location>
        <begin position="1"/>
        <end position="26"/>
    </location>
</feature>
<dbReference type="STRING" id="542762.A0A4S4DFP2"/>
<dbReference type="Pfam" id="PF00063">
    <property type="entry name" value="Myosin_head"/>
    <property type="match status" value="1"/>
</dbReference>
<dbReference type="InterPro" id="IPR001609">
    <property type="entry name" value="Myosin_head_motor_dom-like"/>
</dbReference>
<evidence type="ECO:0000259" key="9">
    <source>
        <dbReference type="PROSITE" id="PS51456"/>
    </source>
</evidence>
<dbReference type="GO" id="GO:0007015">
    <property type="term" value="P:actin filament organization"/>
    <property type="evidence" value="ECO:0007669"/>
    <property type="project" value="TreeGrafter"/>
</dbReference>
<evidence type="ECO:0000256" key="3">
    <source>
        <dbReference type="ARBA" id="ARBA00023123"/>
    </source>
</evidence>
<dbReference type="GO" id="GO:0051015">
    <property type="term" value="F:actin filament binding"/>
    <property type="evidence" value="ECO:0007669"/>
    <property type="project" value="TreeGrafter"/>
</dbReference>
<organism evidence="10 11">
    <name type="scientific">Camellia sinensis var. sinensis</name>
    <name type="common">China tea</name>
    <dbReference type="NCBI Taxonomy" id="542762"/>
    <lineage>
        <taxon>Eukaryota</taxon>
        <taxon>Viridiplantae</taxon>
        <taxon>Streptophyta</taxon>
        <taxon>Embryophyta</taxon>
        <taxon>Tracheophyta</taxon>
        <taxon>Spermatophyta</taxon>
        <taxon>Magnoliopsida</taxon>
        <taxon>eudicotyledons</taxon>
        <taxon>Gunneridae</taxon>
        <taxon>Pentapetalae</taxon>
        <taxon>asterids</taxon>
        <taxon>Ericales</taxon>
        <taxon>Theaceae</taxon>
        <taxon>Camellia</taxon>
    </lineage>
</organism>
<comment type="similarity">
    <text evidence="6">Belongs to the TRAFAC class myosin-kinesin ATPase superfamily. Myosin family.</text>
</comment>
<feature type="domain" description="Myosin motor" evidence="9">
    <location>
        <begin position="196"/>
        <end position="487"/>
    </location>
</feature>
<comment type="caution">
    <text evidence="10">The sequence shown here is derived from an EMBL/GenBank/DDBJ whole genome shotgun (WGS) entry which is preliminary data.</text>
</comment>
<dbReference type="PRINTS" id="PR00193">
    <property type="entry name" value="MYOSINHEAVY"/>
</dbReference>
<dbReference type="GO" id="GO:0005524">
    <property type="term" value="F:ATP binding"/>
    <property type="evidence" value="ECO:0007669"/>
    <property type="project" value="UniProtKB-KW"/>
</dbReference>
<feature type="transmembrane region" description="Helical" evidence="8">
    <location>
        <begin position="459"/>
        <end position="480"/>
    </location>
</feature>
<accession>A0A4S4DFP2</accession>
<dbReference type="GO" id="GO:0016020">
    <property type="term" value="C:membrane"/>
    <property type="evidence" value="ECO:0007669"/>
    <property type="project" value="TreeGrafter"/>
</dbReference>
<dbReference type="GO" id="GO:0016459">
    <property type="term" value="C:myosin complex"/>
    <property type="evidence" value="ECO:0007669"/>
    <property type="project" value="UniProtKB-KW"/>
</dbReference>
<dbReference type="AlphaFoldDB" id="A0A4S4DFP2"/>
<keyword evidence="3 6" id="KW-0518">Myosin</keyword>
<dbReference type="SMART" id="SM00242">
    <property type="entry name" value="MYSc"/>
    <property type="match status" value="1"/>
</dbReference>
<gene>
    <name evidence="10" type="ORF">TEA_008274</name>
</gene>
<reference evidence="10 11" key="1">
    <citation type="journal article" date="2018" name="Proc. Natl. Acad. Sci. U.S.A.">
        <title>Draft genome sequence of Camellia sinensis var. sinensis provides insights into the evolution of the tea genome and tea quality.</title>
        <authorList>
            <person name="Wei C."/>
            <person name="Yang H."/>
            <person name="Wang S."/>
            <person name="Zhao J."/>
            <person name="Liu C."/>
            <person name="Gao L."/>
            <person name="Xia E."/>
            <person name="Lu Y."/>
            <person name="Tai Y."/>
            <person name="She G."/>
            <person name="Sun J."/>
            <person name="Cao H."/>
            <person name="Tong W."/>
            <person name="Gao Q."/>
            <person name="Li Y."/>
            <person name="Deng W."/>
            <person name="Jiang X."/>
            <person name="Wang W."/>
            <person name="Chen Q."/>
            <person name="Zhang S."/>
            <person name="Li H."/>
            <person name="Wu J."/>
            <person name="Wang P."/>
            <person name="Li P."/>
            <person name="Shi C."/>
            <person name="Zheng F."/>
            <person name="Jian J."/>
            <person name="Huang B."/>
            <person name="Shan D."/>
            <person name="Shi M."/>
            <person name="Fang C."/>
            <person name="Yue Y."/>
            <person name="Li F."/>
            <person name="Li D."/>
            <person name="Wei S."/>
            <person name="Han B."/>
            <person name="Jiang C."/>
            <person name="Yin Y."/>
            <person name="Xia T."/>
            <person name="Zhang Z."/>
            <person name="Bennetzen J.L."/>
            <person name="Zhao S."/>
            <person name="Wan X."/>
        </authorList>
    </citation>
    <scope>NUCLEOTIDE SEQUENCE [LARGE SCALE GENOMIC DNA]</scope>
    <source>
        <strain evidence="11">cv. Shuchazao</strain>
        <tissue evidence="10">Leaf</tissue>
    </source>
</reference>
<dbReference type="PANTHER" id="PTHR13140">
    <property type="entry name" value="MYOSIN"/>
    <property type="match status" value="1"/>
</dbReference>
<dbReference type="SUPFAM" id="SSF52540">
    <property type="entry name" value="P-loop containing nucleoside triphosphate hydrolases"/>
    <property type="match status" value="1"/>
</dbReference>
<evidence type="ECO:0000313" key="11">
    <source>
        <dbReference type="Proteomes" id="UP000306102"/>
    </source>
</evidence>
<keyword evidence="11" id="KW-1185">Reference proteome</keyword>
<evidence type="ECO:0000256" key="2">
    <source>
        <dbReference type="ARBA" id="ARBA00022840"/>
    </source>
</evidence>
<dbReference type="InterPro" id="IPR027417">
    <property type="entry name" value="P-loop_NTPase"/>
</dbReference>
<dbReference type="Proteomes" id="UP000306102">
    <property type="component" value="Unassembled WGS sequence"/>
</dbReference>
<keyword evidence="1" id="KW-0547">Nucleotide-binding</keyword>
<proteinExistence type="inferred from homology"/>
<dbReference type="GO" id="GO:0000146">
    <property type="term" value="F:microfilament motor activity"/>
    <property type="evidence" value="ECO:0007669"/>
    <property type="project" value="TreeGrafter"/>
</dbReference>
<keyword evidence="8" id="KW-0812">Transmembrane</keyword>
<keyword evidence="5 6" id="KW-0009">Actin-binding</keyword>
<evidence type="ECO:0000313" key="10">
    <source>
        <dbReference type="EMBL" id="THG00606.1"/>
    </source>
</evidence>
<comment type="caution">
    <text evidence="6">Lacks conserved residue(s) required for the propagation of feature annotation.</text>
</comment>
<dbReference type="PANTHER" id="PTHR13140:SF807">
    <property type="entry name" value="MYOSIN-9-LIKE ISOFORM X1"/>
    <property type="match status" value="1"/>
</dbReference>
<dbReference type="GO" id="GO:0005737">
    <property type="term" value="C:cytoplasm"/>
    <property type="evidence" value="ECO:0007669"/>
    <property type="project" value="TreeGrafter"/>
</dbReference>
<evidence type="ECO:0000256" key="4">
    <source>
        <dbReference type="ARBA" id="ARBA00023175"/>
    </source>
</evidence>
<keyword evidence="8" id="KW-1133">Transmembrane helix</keyword>
<dbReference type="Gene3D" id="3.40.850.10">
    <property type="entry name" value="Kinesin motor domain"/>
    <property type="match status" value="1"/>
</dbReference>
<dbReference type="PROSITE" id="PS51456">
    <property type="entry name" value="MYOSIN_MOTOR"/>
    <property type="match status" value="1"/>
</dbReference>
<dbReference type="EMBL" id="SDRB02011632">
    <property type="protein sequence ID" value="THG00606.1"/>
    <property type="molecule type" value="Genomic_DNA"/>
</dbReference>
<keyword evidence="8" id="KW-0472">Membrane</keyword>
<sequence length="487" mass="54113">MMMMKGAMRTTGNGGNGKGDKDDDGCVNGRENDDVGIKVVCQYNVQHSSESENIKLKVVNGDKTRQKNKKGWGNGKRTLEVALNIGIVRGAALSSMEDQRFRDLGLGVRVRHVSGVRIVAAAAFLKRSVTFLVVALVECWLHGHVDIWYCWTQKAFDEDGNLFGFIHLLEISPGFYGPVVASLSKIYPKDMEAPAGGVDDMTKLSYLHEPGVLQNLALRYQTNEIYTYTGSILIAINPFQRLPHLYNGHMMEQYKGAPFGEPSPHVFAIADVAYKAMINKGKSNSILVSGESGAELSCRNELANEVHVEYEKFKTDVTAFFLAIHAGTVTLVRKLLSDSHRFDLQNPKNGKGWPHVPREFYVAASYVGFDGSLDSSSRGVSSKFSNEVALLLYALYQQVTKGGLGSPVDMAEWYMHARPPWTSPSKDYVEFRTLSAMGREILKEETPSIAGNVLSSSKVLSFHSISYFYWLLIFLFLLYVDDVSRQS</sequence>
<keyword evidence="4" id="KW-0505">Motor protein</keyword>
<protein>
    <recommendedName>
        <fullName evidence="9">Myosin motor domain-containing protein</fullName>
    </recommendedName>
</protein>
<evidence type="ECO:0000256" key="6">
    <source>
        <dbReference type="PROSITE-ProRule" id="PRU00782"/>
    </source>
</evidence>
<evidence type="ECO:0000256" key="7">
    <source>
        <dbReference type="SAM" id="MobiDB-lite"/>
    </source>
</evidence>
<evidence type="ECO:0000256" key="1">
    <source>
        <dbReference type="ARBA" id="ARBA00022741"/>
    </source>
</evidence>
<name>A0A4S4DFP2_CAMSN</name>
<evidence type="ECO:0000256" key="8">
    <source>
        <dbReference type="SAM" id="Phobius"/>
    </source>
</evidence>